<dbReference type="InterPro" id="IPR000157">
    <property type="entry name" value="TIR_dom"/>
</dbReference>
<evidence type="ECO:0000256" key="3">
    <source>
        <dbReference type="ARBA" id="ARBA00022821"/>
    </source>
</evidence>
<evidence type="ECO:0000259" key="5">
    <source>
        <dbReference type="PROSITE" id="PS50104"/>
    </source>
</evidence>
<dbReference type="FunFam" id="3.40.50.10140:FF:000007">
    <property type="entry name" value="Disease resistance protein (TIR-NBS-LRR class)"/>
    <property type="match status" value="1"/>
</dbReference>
<dbReference type="InterPro" id="IPR035897">
    <property type="entry name" value="Toll_tir_struct_dom_sf"/>
</dbReference>
<protein>
    <submittedName>
        <fullName evidence="6">Disease resistance protein (TIR-NBS-LRR class), putative</fullName>
    </submittedName>
</protein>
<dbReference type="Gene3D" id="3.40.1170.20">
    <property type="entry name" value="tRNA intron endonuclease, N-terminal domain"/>
    <property type="match status" value="1"/>
</dbReference>
<keyword evidence="3" id="KW-0611">Plant defense</keyword>
<reference evidence="6 8" key="2">
    <citation type="journal article" date="2014" name="BMC Genomics">
        <title>An improved genome release (version Mt4.0) for the model legume Medicago truncatula.</title>
        <authorList>
            <person name="Tang H."/>
            <person name="Krishnakumar V."/>
            <person name="Bidwell S."/>
            <person name="Rosen B."/>
            <person name="Chan A."/>
            <person name="Zhou S."/>
            <person name="Gentzbittel L."/>
            <person name="Childs K.L."/>
            <person name="Yandell M."/>
            <person name="Gundlach H."/>
            <person name="Mayer K.F."/>
            <person name="Schwartz D.C."/>
            <person name="Town C.D."/>
        </authorList>
    </citation>
    <scope>GENOME REANNOTATION</scope>
    <source>
        <strain evidence="7 8">cv. Jemalong A17</strain>
    </source>
</reference>
<dbReference type="eggNOG" id="ENOG502R4BG">
    <property type="taxonomic scope" value="Eukaryota"/>
</dbReference>
<dbReference type="Gene3D" id="3.80.10.10">
    <property type="entry name" value="Ribonuclease Inhibitor"/>
    <property type="match status" value="6"/>
</dbReference>
<name>G7KL67_MEDTR</name>
<dbReference type="Gene3D" id="3.40.50.10140">
    <property type="entry name" value="Toll/interleukin-1 receptor homology (TIR) domain"/>
    <property type="match status" value="1"/>
</dbReference>
<dbReference type="HOGENOM" id="CLU_001561_5_0_1"/>
<dbReference type="PROSITE" id="PS50104">
    <property type="entry name" value="TIR"/>
    <property type="match status" value="1"/>
</dbReference>
<dbReference type="SUPFAM" id="SSF52200">
    <property type="entry name" value="Toll/Interleukin receptor TIR domain"/>
    <property type="match status" value="1"/>
</dbReference>
<dbReference type="InterPro" id="IPR002182">
    <property type="entry name" value="NB-ARC"/>
</dbReference>
<feature type="domain" description="TIR" evidence="5">
    <location>
        <begin position="10"/>
        <end position="174"/>
    </location>
</feature>
<evidence type="ECO:0000313" key="7">
    <source>
        <dbReference type="EnsemblPlants" id="AES76456"/>
    </source>
</evidence>
<dbReference type="PANTHER" id="PTHR11017">
    <property type="entry name" value="LEUCINE-RICH REPEAT-CONTAINING PROTEIN"/>
    <property type="match status" value="1"/>
</dbReference>
<keyword evidence="1" id="KW-0433">Leucine-rich repeat</keyword>
<dbReference type="InterPro" id="IPR058192">
    <property type="entry name" value="WHD_ROQ1-like"/>
</dbReference>
<keyword evidence="2" id="KW-0677">Repeat</keyword>
<dbReference type="Pfam" id="PF23247">
    <property type="entry name" value="LRR_RPS2"/>
    <property type="match status" value="1"/>
</dbReference>
<dbReference type="Pfam" id="PF23282">
    <property type="entry name" value="WHD_ROQ1"/>
    <property type="match status" value="1"/>
</dbReference>
<dbReference type="GO" id="GO:0006952">
    <property type="term" value="P:defense response"/>
    <property type="evidence" value="ECO:0007669"/>
    <property type="project" value="UniProtKB-KW"/>
</dbReference>
<dbReference type="PANTHER" id="PTHR11017:SF431">
    <property type="entry name" value="ADP-RIBOSYL CYCLASE_CYCLIC ADP-RIBOSE HYDROLASE"/>
    <property type="match status" value="1"/>
</dbReference>
<dbReference type="SUPFAM" id="SSF52047">
    <property type="entry name" value="RNI-like"/>
    <property type="match status" value="1"/>
</dbReference>
<dbReference type="InterPro" id="IPR027417">
    <property type="entry name" value="P-loop_NTPase"/>
</dbReference>
<dbReference type="EnsemblPlants" id="AES76456">
    <property type="protein sequence ID" value="AES76456"/>
    <property type="gene ID" value="MTR_6g079000"/>
</dbReference>
<dbReference type="Proteomes" id="UP000002051">
    <property type="component" value="Chromosome 6"/>
</dbReference>
<gene>
    <name evidence="6" type="ordered locus">MTR_6g079000</name>
</gene>
<dbReference type="SUPFAM" id="SSF52058">
    <property type="entry name" value="L domain-like"/>
    <property type="match status" value="3"/>
</dbReference>
<organism evidence="6 8">
    <name type="scientific">Medicago truncatula</name>
    <name type="common">Barrel medic</name>
    <name type="synonym">Medicago tribuloides</name>
    <dbReference type="NCBI Taxonomy" id="3880"/>
    <lineage>
        <taxon>Eukaryota</taxon>
        <taxon>Viridiplantae</taxon>
        <taxon>Streptophyta</taxon>
        <taxon>Embryophyta</taxon>
        <taxon>Tracheophyta</taxon>
        <taxon>Spermatophyta</taxon>
        <taxon>Magnoliopsida</taxon>
        <taxon>eudicotyledons</taxon>
        <taxon>Gunneridae</taxon>
        <taxon>Pentapetalae</taxon>
        <taxon>rosids</taxon>
        <taxon>fabids</taxon>
        <taxon>Fabales</taxon>
        <taxon>Fabaceae</taxon>
        <taxon>Papilionoideae</taxon>
        <taxon>50 kb inversion clade</taxon>
        <taxon>NPAAA clade</taxon>
        <taxon>Hologalegina</taxon>
        <taxon>IRL clade</taxon>
        <taxon>Trifolieae</taxon>
        <taxon>Medicago</taxon>
    </lineage>
</organism>
<evidence type="ECO:0000256" key="1">
    <source>
        <dbReference type="ARBA" id="ARBA00022614"/>
    </source>
</evidence>
<dbReference type="Pfam" id="PF01582">
    <property type="entry name" value="TIR"/>
    <property type="match status" value="1"/>
</dbReference>
<dbReference type="InterPro" id="IPR036390">
    <property type="entry name" value="WH_DNA-bd_sf"/>
</dbReference>
<proteinExistence type="predicted"/>
<evidence type="ECO:0000313" key="6">
    <source>
        <dbReference type="EMBL" id="AES76456.2"/>
    </source>
</evidence>
<dbReference type="Gene3D" id="1.10.8.430">
    <property type="entry name" value="Helical domain of apoptotic protease-activating factors"/>
    <property type="match status" value="1"/>
</dbReference>
<sequence length="1713" mass="195580">MAPLTVTNRFKYDVFLSFRGEDTRYGFTSYLKKALDDKGVRTFMDDEELQKGEEITPSLLKAIEDSQIAIVVLSKNYASSSFCLQELSHILHSIKDKGRSVLPVFYKVDPSVIRKLEKSYGEAMDKHKANSNLDKWKVCLHQVADLSGFHYKKKRDMPEHKFIGEIVEKVLGNIEPVALPVGDYKVGLEHQKQHVISLLNVGSDDKACMVGIYGIGGIGKTTLAISVYNLIANEFEVSCFVENVRESHEKHGLPYLQKIILSKVVGEKKELTSVLNGISKLEQMLKQKKILLILDDVNELEQLEALAGKHEWFNRSSRIIITTRDKRLLTCHGIECKYEVKGLNDIDAAELVRRKAFKDEFSPSYKNVSTEKMHVLERVVTYASGHPLALEVMGSHFSNKTIEQCKDALDRYEKIPHKKIQMTLQVSFDALEDEEKFVFLDIACCFKGWKLTRVEEILHVHHGDNMKDHINVLVEKSLIKIDGFGYVALHDLLEDMGKEIVRQESPNNPGERSRLWDPKDIQKVLEENKGTSKIEIIHLDSWVKVEWDGEAFKKMENLKTLIFGNKVYLCENPKHLPNSLRVLECSKLNPLEWEGFLTKASKFQNMRVLNLNRSQDLAQIPDISGLLNLEEFSIQYCKTLIAIDKSIGFLGNLKILRIVKCTEIRIIPPLMLPSLEELYLSECSNLENFSPVIDDFGDKLKIMSVRHCIKLRSIPPLKLDSLETLKLSFCHSLESFPLVVEEYLRKLKTMIVTSCRSLRSFPPLKLDSLETLKLSFCHSLESFPLVVEEYLRKLKTMIVTSCRSLRSFPPLKLDSLETLELSNCHSLESFPLVADEYLGKLKTMLVKNCHNLKSIPPLKLDSLETLELSDCHSLESFPLVADEYLGKLKTMLVKNCHNLKSIPPLKLDSLETLELSCCDTLESFPLVVDTFLAKLKTLNVKCCRNLRSIPPLKLDSLETLKLSDCHCLESFPLVVDEYLGKLKTMLVTNCRSLMSITPLKLDSLETLKLSFCHSLESFPLVVEEYLRKLKTMIVTSCRSLRSFPPLKLDSLETLELSDCHSLESFPLVVDEYLGKLKTMLVKNCHNLKSIPPLKLDSLETLELSGCDTLESFPLVVDIFLAKLKTLKVKSCRNLRIIPPLKLDSLETLEFSNCHSLESFPLVVDEYLGKLKTMLVKNCHSLKSIPPLKLDSLETLELSCCDTLESFPLVVDTFLAKLKTLNVKCCRNLRSIPPLKLDSLETLELSDCHSLESFPLVVDEYLGKLKTMLVTNCFSLRSIPPLKLDSLETLDLSCCFSLENFPLVVDGFLGKLKTMLVKNCHNLRSIPPLKLDLLQELDLSNCFMLESFSSVRDELLDKLKFVNIEFCIMLRSIPQLRLTSLKYFNLSCCYSLESFPEILGEMRNIPGLLLDDTPSIESSFQFHNLTQPPTFHPCDCQYDNRSDGNHPKLTIMNEEKVNSMQSSNVKYICVRNAKLSDELLSKTLMLFANVKELHLTNNQLTIIPKSIEKCQFLWKLVLDDCKELHEIKGIPPRLRVLSAVHCISLTSSCKSKLLNQELHEARNTCFRLPRVPKIPKWFDHKCEAGLSISFWFRNKFPAIALCVVSPLTFWFGYHGIRVSINGNSFIYKSNSEICWRQRPDMYHLHLFHMQTENFNDNMDKALLENKWNHAEIYFGVSAFMYSGVHVLKEKNSMEDIRFTNPANDANIVLHSGCT</sequence>
<dbReference type="EMBL" id="CM001222">
    <property type="protein sequence ID" value="AES76456.2"/>
    <property type="molecule type" value="Genomic_DNA"/>
</dbReference>
<keyword evidence="4" id="KW-0520">NAD</keyword>
<dbReference type="GO" id="GO:0043531">
    <property type="term" value="F:ADP binding"/>
    <property type="evidence" value="ECO:0007669"/>
    <property type="project" value="InterPro"/>
</dbReference>
<dbReference type="PRINTS" id="PR00364">
    <property type="entry name" value="DISEASERSIST"/>
</dbReference>
<evidence type="ECO:0000313" key="8">
    <source>
        <dbReference type="Proteomes" id="UP000002051"/>
    </source>
</evidence>
<reference evidence="6 8" key="1">
    <citation type="journal article" date="2011" name="Nature">
        <title>The Medicago genome provides insight into the evolution of rhizobial symbioses.</title>
        <authorList>
            <person name="Young N.D."/>
            <person name="Debelle F."/>
            <person name="Oldroyd G.E."/>
            <person name="Geurts R."/>
            <person name="Cannon S.B."/>
            <person name="Udvardi M.K."/>
            <person name="Benedito V.A."/>
            <person name="Mayer K.F."/>
            <person name="Gouzy J."/>
            <person name="Schoof H."/>
            <person name="Van de Peer Y."/>
            <person name="Proost S."/>
            <person name="Cook D.R."/>
            <person name="Meyers B.C."/>
            <person name="Spannagl M."/>
            <person name="Cheung F."/>
            <person name="De Mita S."/>
            <person name="Krishnakumar V."/>
            <person name="Gundlach H."/>
            <person name="Zhou S."/>
            <person name="Mudge J."/>
            <person name="Bharti A.K."/>
            <person name="Murray J.D."/>
            <person name="Naoumkina M.A."/>
            <person name="Rosen B."/>
            <person name="Silverstein K.A."/>
            <person name="Tang H."/>
            <person name="Rombauts S."/>
            <person name="Zhao P.X."/>
            <person name="Zhou P."/>
            <person name="Barbe V."/>
            <person name="Bardou P."/>
            <person name="Bechner M."/>
            <person name="Bellec A."/>
            <person name="Berger A."/>
            <person name="Berges H."/>
            <person name="Bidwell S."/>
            <person name="Bisseling T."/>
            <person name="Choisne N."/>
            <person name="Couloux A."/>
            <person name="Denny R."/>
            <person name="Deshpande S."/>
            <person name="Dai X."/>
            <person name="Doyle J.J."/>
            <person name="Dudez A.M."/>
            <person name="Farmer A.D."/>
            <person name="Fouteau S."/>
            <person name="Franken C."/>
            <person name="Gibelin C."/>
            <person name="Gish J."/>
            <person name="Goldstein S."/>
            <person name="Gonzalez A.J."/>
            <person name="Green P.J."/>
            <person name="Hallab A."/>
            <person name="Hartog M."/>
            <person name="Hua A."/>
            <person name="Humphray S.J."/>
            <person name="Jeong D.H."/>
            <person name="Jing Y."/>
            <person name="Jocker A."/>
            <person name="Kenton S.M."/>
            <person name="Kim D.J."/>
            <person name="Klee K."/>
            <person name="Lai H."/>
            <person name="Lang C."/>
            <person name="Lin S."/>
            <person name="Macmil S.L."/>
            <person name="Magdelenat G."/>
            <person name="Matthews L."/>
            <person name="McCorrison J."/>
            <person name="Monaghan E.L."/>
            <person name="Mun J.H."/>
            <person name="Najar F.Z."/>
            <person name="Nicholson C."/>
            <person name="Noirot C."/>
            <person name="O'Bleness M."/>
            <person name="Paule C.R."/>
            <person name="Poulain J."/>
            <person name="Prion F."/>
            <person name="Qin B."/>
            <person name="Qu C."/>
            <person name="Retzel E.F."/>
            <person name="Riddle C."/>
            <person name="Sallet E."/>
            <person name="Samain S."/>
            <person name="Samson N."/>
            <person name="Sanders I."/>
            <person name="Saurat O."/>
            <person name="Scarpelli C."/>
            <person name="Schiex T."/>
            <person name="Segurens B."/>
            <person name="Severin A.J."/>
            <person name="Sherrier D.J."/>
            <person name="Shi R."/>
            <person name="Sims S."/>
            <person name="Singer S.R."/>
            <person name="Sinharoy S."/>
            <person name="Sterck L."/>
            <person name="Viollet A."/>
            <person name="Wang B.B."/>
            <person name="Wang K."/>
            <person name="Wang M."/>
            <person name="Wang X."/>
            <person name="Warfsmann J."/>
            <person name="Weissenbach J."/>
            <person name="White D.D."/>
            <person name="White J.D."/>
            <person name="Wiley G.B."/>
            <person name="Wincker P."/>
            <person name="Xing Y."/>
            <person name="Yang L."/>
            <person name="Yao Z."/>
            <person name="Ying F."/>
            <person name="Zhai J."/>
            <person name="Zhou L."/>
            <person name="Zuber A."/>
            <person name="Denarie J."/>
            <person name="Dixon R.A."/>
            <person name="May G.D."/>
            <person name="Schwartz D.C."/>
            <person name="Rogers J."/>
            <person name="Quetier F."/>
            <person name="Town C.D."/>
            <person name="Roe B.A."/>
        </authorList>
    </citation>
    <scope>NUCLEOTIDE SEQUENCE [LARGE SCALE GENOMIC DNA]</scope>
    <source>
        <strain evidence="6">A17</strain>
        <strain evidence="7 8">cv. Jemalong A17</strain>
    </source>
</reference>
<dbReference type="SUPFAM" id="SSF46785">
    <property type="entry name" value="Winged helix' DNA-binding domain"/>
    <property type="match status" value="1"/>
</dbReference>
<dbReference type="SMART" id="SM00255">
    <property type="entry name" value="TIR"/>
    <property type="match status" value="1"/>
</dbReference>
<evidence type="ECO:0000256" key="4">
    <source>
        <dbReference type="ARBA" id="ARBA00023027"/>
    </source>
</evidence>
<dbReference type="InterPro" id="IPR032675">
    <property type="entry name" value="LRR_dom_sf"/>
</dbReference>
<dbReference type="InterPro" id="IPR044974">
    <property type="entry name" value="Disease_R_plants"/>
</dbReference>
<dbReference type="SUPFAM" id="SSF52540">
    <property type="entry name" value="P-loop containing nucleoside triphosphate hydrolases"/>
    <property type="match status" value="1"/>
</dbReference>
<dbReference type="InterPro" id="IPR057135">
    <property type="entry name" value="At4g27190-like_LRR"/>
</dbReference>
<dbReference type="GO" id="GO:0007165">
    <property type="term" value="P:signal transduction"/>
    <property type="evidence" value="ECO:0007669"/>
    <property type="project" value="InterPro"/>
</dbReference>
<accession>G7KL67</accession>
<reference evidence="7" key="3">
    <citation type="submission" date="2015-04" db="UniProtKB">
        <authorList>
            <consortium name="EnsemblPlants"/>
        </authorList>
    </citation>
    <scope>IDENTIFICATION</scope>
    <source>
        <strain evidence="7">cv. Jemalong A17</strain>
    </source>
</reference>
<keyword evidence="8" id="KW-1185">Reference proteome</keyword>
<dbReference type="PaxDb" id="3880-AES76458"/>
<dbReference type="STRING" id="3880.G7KL67"/>
<dbReference type="InterPro" id="IPR042197">
    <property type="entry name" value="Apaf_helical"/>
</dbReference>
<dbReference type="Pfam" id="PF00931">
    <property type="entry name" value="NB-ARC"/>
    <property type="match status" value="1"/>
</dbReference>
<dbReference type="Gene3D" id="3.40.50.300">
    <property type="entry name" value="P-loop containing nucleotide triphosphate hydrolases"/>
    <property type="match status" value="1"/>
</dbReference>
<accession>A0A0C3VYK8</accession>
<evidence type="ECO:0000256" key="2">
    <source>
        <dbReference type="ARBA" id="ARBA00022737"/>
    </source>
</evidence>